<evidence type="ECO:0000256" key="1">
    <source>
        <dbReference type="SAM" id="MobiDB-lite"/>
    </source>
</evidence>
<evidence type="ECO:0000313" key="2">
    <source>
        <dbReference type="EMBL" id="PNR34097.1"/>
    </source>
</evidence>
<dbReference type="GO" id="GO:0043457">
    <property type="term" value="P:regulation of cellular respiration"/>
    <property type="evidence" value="ECO:0007669"/>
    <property type="project" value="InterPro"/>
</dbReference>
<reference evidence="2 4" key="1">
    <citation type="journal article" date="2008" name="Science">
        <title>The Physcomitrella genome reveals evolutionary insights into the conquest of land by plants.</title>
        <authorList>
            <person name="Rensing S."/>
            <person name="Lang D."/>
            <person name="Zimmer A."/>
            <person name="Terry A."/>
            <person name="Salamov A."/>
            <person name="Shapiro H."/>
            <person name="Nishiyama T."/>
            <person name="Perroud P.-F."/>
            <person name="Lindquist E."/>
            <person name="Kamisugi Y."/>
            <person name="Tanahashi T."/>
            <person name="Sakakibara K."/>
            <person name="Fujita T."/>
            <person name="Oishi K."/>
            <person name="Shin-I T."/>
            <person name="Kuroki Y."/>
            <person name="Toyoda A."/>
            <person name="Suzuki Y."/>
            <person name="Hashimoto A."/>
            <person name="Yamaguchi K."/>
            <person name="Sugano A."/>
            <person name="Kohara Y."/>
            <person name="Fujiyama A."/>
            <person name="Anterola A."/>
            <person name="Aoki S."/>
            <person name="Ashton N."/>
            <person name="Barbazuk W.B."/>
            <person name="Barker E."/>
            <person name="Bennetzen J."/>
            <person name="Bezanilla M."/>
            <person name="Blankenship R."/>
            <person name="Cho S.H."/>
            <person name="Dutcher S."/>
            <person name="Estelle M."/>
            <person name="Fawcett J.A."/>
            <person name="Gundlach H."/>
            <person name="Hanada K."/>
            <person name="Heyl A."/>
            <person name="Hicks K.A."/>
            <person name="Hugh J."/>
            <person name="Lohr M."/>
            <person name="Mayer K."/>
            <person name="Melkozernov A."/>
            <person name="Murata T."/>
            <person name="Nelson D."/>
            <person name="Pils B."/>
            <person name="Prigge M."/>
            <person name="Reiss B."/>
            <person name="Renner T."/>
            <person name="Rombauts S."/>
            <person name="Rushton P."/>
            <person name="Sanderfoot A."/>
            <person name="Schween G."/>
            <person name="Shiu S.-H."/>
            <person name="Stueber K."/>
            <person name="Theodoulou F.L."/>
            <person name="Tu H."/>
            <person name="Van de Peer Y."/>
            <person name="Verrier P.J."/>
            <person name="Waters E."/>
            <person name="Wood A."/>
            <person name="Yang L."/>
            <person name="Cove D."/>
            <person name="Cuming A."/>
            <person name="Hasebe M."/>
            <person name="Lucas S."/>
            <person name="Mishler D.B."/>
            <person name="Reski R."/>
            <person name="Grigoriev I."/>
            <person name="Quatrano R.S."/>
            <person name="Boore J.L."/>
        </authorList>
    </citation>
    <scope>NUCLEOTIDE SEQUENCE [LARGE SCALE GENOMIC DNA]</scope>
    <source>
        <strain evidence="3 4">cv. Gransden 2004</strain>
    </source>
</reference>
<dbReference type="EnsemblPlants" id="Pp3c19_9280V3.1">
    <property type="protein sequence ID" value="PAC:32938563.CDS.1"/>
    <property type="gene ID" value="Pp3c19_9280"/>
</dbReference>
<accession>A0A2K1IXV1</accession>
<sequence length="55" mass="6351">MLSQKFVFHKSKKFTSDNEIRMPPTVPINHSSGPEDQHEQDQSPITLFHANVFRA</sequence>
<reference evidence="3" key="3">
    <citation type="submission" date="2020-12" db="UniProtKB">
        <authorList>
            <consortium name="EnsemblPlants"/>
        </authorList>
    </citation>
    <scope>IDENTIFICATION</scope>
</reference>
<dbReference type="InParanoid" id="A0A2K1IXV1"/>
<protein>
    <submittedName>
        <fullName evidence="2 3">Uncharacterized protein</fullName>
    </submittedName>
</protein>
<dbReference type="EMBL" id="ABEU02000019">
    <property type="protein sequence ID" value="PNR34097.1"/>
    <property type="molecule type" value="Genomic_DNA"/>
</dbReference>
<keyword evidence="4" id="KW-1185">Reference proteome</keyword>
<dbReference type="PANTHER" id="PTHR47188:SF1">
    <property type="entry name" value="PROTEIN TAR1"/>
    <property type="match status" value="1"/>
</dbReference>
<dbReference type="PANTHER" id="PTHR47188">
    <property type="entry name" value="PROTEIN TAR1"/>
    <property type="match status" value="1"/>
</dbReference>
<proteinExistence type="predicted"/>
<evidence type="ECO:0000313" key="4">
    <source>
        <dbReference type="Proteomes" id="UP000006727"/>
    </source>
</evidence>
<evidence type="ECO:0000313" key="3">
    <source>
        <dbReference type="EnsemblPlants" id="PAC:32938563.CDS.1"/>
    </source>
</evidence>
<gene>
    <name evidence="2" type="ORF">PHYPA_023914</name>
</gene>
<reference evidence="2 4" key="2">
    <citation type="journal article" date="2018" name="Plant J.">
        <title>The Physcomitrella patens chromosome-scale assembly reveals moss genome structure and evolution.</title>
        <authorList>
            <person name="Lang D."/>
            <person name="Ullrich K.K."/>
            <person name="Murat F."/>
            <person name="Fuchs J."/>
            <person name="Jenkins J."/>
            <person name="Haas F.B."/>
            <person name="Piednoel M."/>
            <person name="Gundlach H."/>
            <person name="Van Bel M."/>
            <person name="Meyberg R."/>
            <person name="Vives C."/>
            <person name="Morata J."/>
            <person name="Symeonidi A."/>
            <person name="Hiss M."/>
            <person name="Muchero W."/>
            <person name="Kamisugi Y."/>
            <person name="Saleh O."/>
            <person name="Blanc G."/>
            <person name="Decker E.L."/>
            <person name="van Gessel N."/>
            <person name="Grimwood J."/>
            <person name="Hayes R.D."/>
            <person name="Graham S.W."/>
            <person name="Gunter L.E."/>
            <person name="McDaniel S.F."/>
            <person name="Hoernstein S.N.W."/>
            <person name="Larsson A."/>
            <person name="Li F.W."/>
            <person name="Perroud P.F."/>
            <person name="Phillips J."/>
            <person name="Ranjan P."/>
            <person name="Rokshar D.S."/>
            <person name="Rothfels C.J."/>
            <person name="Schneider L."/>
            <person name="Shu S."/>
            <person name="Stevenson D.W."/>
            <person name="Thummler F."/>
            <person name="Tillich M."/>
            <person name="Villarreal Aguilar J.C."/>
            <person name="Widiez T."/>
            <person name="Wong G.K."/>
            <person name="Wymore A."/>
            <person name="Zhang Y."/>
            <person name="Zimmer A.D."/>
            <person name="Quatrano R.S."/>
            <person name="Mayer K.F.X."/>
            <person name="Goodstein D."/>
            <person name="Casacuberta J.M."/>
            <person name="Vandepoele K."/>
            <person name="Reski R."/>
            <person name="Cuming A.C."/>
            <person name="Tuskan G.A."/>
            <person name="Maumus F."/>
            <person name="Salse J."/>
            <person name="Schmutz J."/>
            <person name="Rensing S.A."/>
        </authorList>
    </citation>
    <scope>NUCLEOTIDE SEQUENCE [LARGE SCALE GENOMIC DNA]</scope>
    <source>
        <strain evidence="3 4">cv. Gransden 2004</strain>
    </source>
</reference>
<feature type="region of interest" description="Disordered" evidence="1">
    <location>
        <begin position="17"/>
        <end position="44"/>
    </location>
</feature>
<dbReference type="AlphaFoldDB" id="A0A2K1IXV1"/>
<dbReference type="InterPro" id="IPR044792">
    <property type="entry name" value="TAR1"/>
</dbReference>
<dbReference type="Proteomes" id="UP000006727">
    <property type="component" value="Chromosome 19"/>
</dbReference>
<organism evidence="2">
    <name type="scientific">Physcomitrium patens</name>
    <name type="common">Spreading-leaved earth moss</name>
    <name type="synonym">Physcomitrella patens</name>
    <dbReference type="NCBI Taxonomy" id="3218"/>
    <lineage>
        <taxon>Eukaryota</taxon>
        <taxon>Viridiplantae</taxon>
        <taxon>Streptophyta</taxon>
        <taxon>Embryophyta</taxon>
        <taxon>Bryophyta</taxon>
        <taxon>Bryophytina</taxon>
        <taxon>Bryopsida</taxon>
        <taxon>Funariidae</taxon>
        <taxon>Funariales</taxon>
        <taxon>Funariaceae</taxon>
        <taxon>Physcomitrium</taxon>
    </lineage>
</organism>
<name>A0A2K1IXV1_PHYPA</name>
<dbReference type="Gramene" id="Pp3c19_9280V3.1">
    <property type="protein sequence ID" value="PAC:32938563.CDS.1"/>
    <property type="gene ID" value="Pp3c19_9280"/>
</dbReference>